<evidence type="ECO:0000259" key="5">
    <source>
        <dbReference type="PROSITE" id="PS51372"/>
    </source>
</evidence>
<sequence length="618" mass="71855">MNVLNYQLFKILTTRDSISELELASELKLSNKTLQKYIEELDGELSEIADIKHKNKKYYLSVRDYPKLAKFQTYYLKTTLDFNNPAKRQAYILYILTKKQDYVLLDDLSEALMVSKGTINRDIKELRNSLEKYGVLIKSVSNNGILLTSEADYEIAFVLRNFVCDYYDLGEKIPLETKRQINQVVRHYERSKTANNLLIRHLKILRFLRQINRRITTVPYEYSELMDTASKQEILKNLAPFLPSDLTNAERIFLLIPLNINYNNWSTEKMVTRLNWLDEVFETIFKQVAHNITISLNYQRLYEQIKYHALFMINRAATYFEGEDFFSKEIVEKYPVAVDLAIMTVNLLEQKLNLTISDSELSYLALYYQMELEDEAQGKSKIHKVAIVGDVSRSVKNLIINRLNETFQGTTEADLYKDADSFQQAAKRYLIVFSTLPLANDKHTTPIVRLQSIFKNDELISKVTLSQIIAGIEEEQVKLRIKRFEYKVDYLTAVETLIDEEIKLKELLPSFKTAWQKREKKMSNVFQHGIAIPHMVDESGHSRILLTIGILTKPVKYQGKEVSLIFLIGIPKNLDAKLSKILTQAYDFIFMISGNEDIYSNLLNYDPTLELTQITEGI</sequence>
<reference evidence="6 7" key="1">
    <citation type="submission" date="2020-04" db="EMBL/GenBank/DDBJ databases">
        <authorList>
            <person name="Hitch T.C.A."/>
            <person name="Wylensek D."/>
            <person name="Clavel T."/>
        </authorList>
    </citation>
    <scope>NUCLEOTIDE SEQUENCE [LARGE SCALE GENOMIC DNA]</scope>
    <source>
        <strain evidence="6 7">WCA-389-WT-5H1</strain>
    </source>
</reference>
<dbReference type="InterPro" id="IPR036634">
    <property type="entry name" value="PRD_sf"/>
</dbReference>
<dbReference type="Pfam" id="PF00874">
    <property type="entry name" value="PRD"/>
    <property type="match status" value="1"/>
</dbReference>
<dbReference type="EMBL" id="JABAFP010000014">
    <property type="protein sequence ID" value="NME42085.1"/>
    <property type="molecule type" value="Genomic_DNA"/>
</dbReference>
<dbReference type="Pfam" id="PF08279">
    <property type="entry name" value="HTH_11"/>
    <property type="match status" value="1"/>
</dbReference>
<dbReference type="InterPro" id="IPR011608">
    <property type="entry name" value="PRD"/>
</dbReference>
<keyword evidence="1" id="KW-0677">Repeat</keyword>
<dbReference type="Proteomes" id="UP000563853">
    <property type="component" value="Unassembled WGS sequence"/>
</dbReference>
<evidence type="ECO:0000313" key="7">
    <source>
        <dbReference type="Proteomes" id="UP000563853"/>
    </source>
</evidence>
<dbReference type="InterPro" id="IPR016152">
    <property type="entry name" value="PTrfase/Anion_transptr"/>
</dbReference>
<dbReference type="PANTHER" id="PTHR30185">
    <property type="entry name" value="CRYPTIC BETA-GLUCOSIDE BGL OPERON ANTITERMINATOR"/>
    <property type="match status" value="1"/>
</dbReference>
<name>A0A848C390_9LACO</name>
<comment type="caution">
    <text evidence="6">The sequence shown here is derived from an EMBL/GenBank/DDBJ whole genome shotgun (WGS) entry which is preliminary data.</text>
</comment>
<evidence type="ECO:0000259" key="4">
    <source>
        <dbReference type="PROSITE" id="PS51094"/>
    </source>
</evidence>
<dbReference type="RefSeq" id="WP_170091490.1">
    <property type="nucleotide sequence ID" value="NZ_JABAFP010000014.1"/>
</dbReference>
<proteinExistence type="predicted"/>
<dbReference type="PROSITE" id="PS51094">
    <property type="entry name" value="PTS_EIIA_TYPE_2"/>
    <property type="match status" value="1"/>
</dbReference>
<evidence type="ECO:0000256" key="3">
    <source>
        <dbReference type="ARBA" id="ARBA00023163"/>
    </source>
</evidence>
<dbReference type="SUPFAM" id="SSF55804">
    <property type="entry name" value="Phoshotransferase/anion transport protein"/>
    <property type="match status" value="1"/>
</dbReference>
<evidence type="ECO:0000256" key="2">
    <source>
        <dbReference type="ARBA" id="ARBA00023015"/>
    </source>
</evidence>
<dbReference type="PANTHER" id="PTHR30185:SF18">
    <property type="entry name" value="TRANSCRIPTIONAL REGULATOR MTLR"/>
    <property type="match status" value="1"/>
</dbReference>
<dbReference type="Gene3D" id="1.10.10.10">
    <property type="entry name" value="Winged helix-like DNA-binding domain superfamily/Winged helix DNA-binding domain"/>
    <property type="match status" value="1"/>
</dbReference>
<keyword evidence="3" id="KW-0804">Transcription</keyword>
<feature type="domain" description="PRD" evidence="5">
    <location>
        <begin position="268"/>
        <end position="378"/>
    </location>
</feature>
<accession>A0A848C390</accession>
<dbReference type="InterPro" id="IPR050661">
    <property type="entry name" value="BglG_antiterminators"/>
</dbReference>
<dbReference type="Gene3D" id="1.10.1790.10">
    <property type="entry name" value="PRD domain"/>
    <property type="match status" value="1"/>
</dbReference>
<dbReference type="InterPro" id="IPR002178">
    <property type="entry name" value="PTS_EIIA_type-2_dom"/>
</dbReference>
<evidence type="ECO:0000256" key="1">
    <source>
        <dbReference type="ARBA" id="ARBA00022737"/>
    </source>
</evidence>
<protein>
    <submittedName>
        <fullName evidence="6">HTH domain-containing protein</fullName>
    </submittedName>
</protein>
<dbReference type="InterPro" id="IPR036388">
    <property type="entry name" value="WH-like_DNA-bd_sf"/>
</dbReference>
<dbReference type="AlphaFoldDB" id="A0A848C390"/>
<dbReference type="Pfam" id="PF00359">
    <property type="entry name" value="PTS_EIIA_2"/>
    <property type="match status" value="1"/>
</dbReference>
<keyword evidence="2" id="KW-0805">Transcription regulation</keyword>
<dbReference type="InterPro" id="IPR036390">
    <property type="entry name" value="WH_DNA-bd_sf"/>
</dbReference>
<gene>
    <name evidence="6" type="ORF">HF863_04800</name>
</gene>
<organism evidence="6 7">
    <name type="scientific">Ligilactobacillus agilis</name>
    <dbReference type="NCBI Taxonomy" id="1601"/>
    <lineage>
        <taxon>Bacteria</taxon>
        <taxon>Bacillati</taxon>
        <taxon>Bacillota</taxon>
        <taxon>Bacilli</taxon>
        <taxon>Lactobacillales</taxon>
        <taxon>Lactobacillaceae</taxon>
        <taxon>Ligilactobacillus</taxon>
    </lineage>
</organism>
<dbReference type="Gene3D" id="3.40.930.10">
    <property type="entry name" value="Mannitol-specific EII, Chain A"/>
    <property type="match status" value="1"/>
</dbReference>
<dbReference type="GO" id="GO:0006355">
    <property type="term" value="P:regulation of DNA-templated transcription"/>
    <property type="evidence" value="ECO:0007669"/>
    <property type="project" value="InterPro"/>
</dbReference>
<dbReference type="SUPFAM" id="SSF46785">
    <property type="entry name" value="Winged helix' DNA-binding domain"/>
    <property type="match status" value="1"/>
</dbReference>
<feature type="domain" description="PTS EIIA type-2" evidence="4">
    <location>
        <begin position="470"/>
        <end position="618"/>
    </location>
</feature>
<dbReference type="InterPro" id="IPR013196">
    <property type="entry name" value="HTH_11"/>
</dbReference>
<dbReference type="PROSITE" id="PS51372">
    <property type="entry name" value="PRD_2"/>
    <property type="match status" value="1"/>
</dbReference>
<evidence type="ECO:0000313" key="6">
    <source>
        <dbReference type="EMBL" id="NME42085.1"/>
    </source>
</evidence>
<dbReference type="SUPFAM" id="SSF63520">
    <property type="entry name" value="PTS-regulatory domain, PRD"/>
    <property type="match status" value="1"/>
</dbReference>